<accession>A0A6V6Y3R1</accession>
<keyword evidence="5 9" id="KW-0653">Protein transport</keyword>
<evidence type="ECO:0000256" key="4">
    <source>
        <dbReference type="ARBA" id="ARBA00022692"/>
    </source>
</evidence>
<evidence type="ECO:0000256" key="6">
    <source>
        <dbReference type="ARBA" id="ARBA00022989"/>
    </source>
</evidence>
<dbReference type="GO" id="GO:0009306">
    <property type="term" value="P:protein secretion"/>
    <property type="evidence" value="ECO:0007669"/>
    <property type="project" value="UniProtKB-UniRule"/>
</dbReference>
<keyword evidence="3 9" id="KW-1003">Cell membrane</keyword>
<dbReference type="PRINTS" id="PR01650">
    <property type="entry name" value="SECETRNLCASE"/>
</dbReference>
<keyword evidence="6 9" id="KW-1133">Transmembrane helix</keyword>
<dbReference type="HAMAP" id="MF_00422">
    <property type="entry name" value="SecE"/>
    <property type="match status" value="1"/>
</dbReference>
<keyword evidence="7 9" id="KW-0811">Translocation</keyword>
<dbReference type="PROSITE" id="PS01067">
    <property type="entry name" value="SECE_SEC61G"/>
    <property type="match status" value="1"/>
</dbReference>
<dbReference type="RefSeq" id="WP_180499876.1">
    <property type="nucleotide sequence ID" value="NZ_CAIJCS010000019.1"/>
</dbReference>
<evidence type="ECO:0000256" key="9">
    <source>
        <dbReference type="HAMAP-Rule" id="MF_00422"/>
    </source>
</evidence>
<evidence type="ECO:0000313" key="11">
    <source>
        <dbReference type="Proteomes" id="UP000586454"/>
    </source>
</evidence>
<keyword evidence="2 9" id="KW-0813">Transport</keyword>
<evidence type="ECO:0000256" key="1">
    <source>
        <dbReference type="ARBA" id="ARBA00004370"/>
    </source>
</evidence>
<protein>
    <recommendedName>
        <fullName evidence="9">Protein translocase subunit SecE</fullName>
    </recommendedName>
</protein>
<dbReference type="PANTHER" id="PTHR33910:SF1">
    <property type="entry name" value="PROTEIN TRANSLOCASE SUBUNIT SECE"/>
    <property type="match status" value="1"/>
</dbReference>
<evidence type="ECO:0000313" key="10">
    <source>
        <dbReference type="EMBL" id="CAC9931512.1"/>
    </source>
</evidence>
<comment type="similarity">
    <text evidence="9">Belongs to the SecE/SEC61-gamma family.</text>
</comment>
<dbReference type="GO" id="GO:0005886">
    <property type="term" value="C:plasma membrane"/>
    <property type="evidence" value="ECO:0007669"/>
    <property type="project" value="UniProtKB-SubCell"/>
</dbReference>
<dbReference type="NCBIfam" id="TIGR00964">
    <property type="entry name" value="secE_bact"/>
    <property type="match status" value="1"/>
</dbReference>
<sequence length="75" mass="8604">MAQKSAATPKTAEDQKSLGRYFRGVKREFKRVVWPTKKQLFQYSVIVILVSLVTAIFLYAVDFVFSRIMGLIFGL</sequence>
<dbReference type="InterPro" id="IPR038379">
    <property type="entry name" value="SecE_sf"/>
</dbReference>
<evidence type="ECO:0000256" key="3">
    <source>
        <dbReference type="ARBA" id="ARBA00022475"/>
    </source>
</evidence>
<proteinExistence type="inferred from homology"/>
<gene>
    <name evidence="9" type="primary">secE</name>
    <name evidence="10" type="ORF">PEPNEM18_00997</name>
</gene>
<name>A0A6V6Y3R1_9FIRM</name>
<feature type="transmembrane region" description="Helical" evidence="9">
    <location>
        <begin position="40"/>
        <end position="61"/>
    </location>
</feature>
<dbReference type="GO" id="GO:0008320">
    <property type="term" value="F:protein transmembrane transporter activity"/>
    <property type="evidence" value="ECO:0007669"/>
    <property type="project" value="UniProtKB-UniRule"/>
</dbReference>
<dbReference type="Proteomes" id="UP000586454">
    <property type="component" value="Unassembled WGS sequence"/>
</dbReference>
<dbReference type="GO" id="GO:0006605">
    <property type="term" value="P:protein targeting"/>
    <property type="evidence" value="ECO:0007669"/>
    <property type="project" value="UniProtKB-UniRule"/>
</dbReference>
<evidence type="ECO:0000256" key="8">
    <source>
        <dbReference type="ARBA" id="ARBA00023136"/>
    </source>
</evidence>
<dbReference type="PANTHER" id="PTHR33910">
    <property type="entry name" value="PROTEIN TRANSLOCASE SUBUNIT SECE"/>
    <property type="match status" value="1"/>
</dbReference>
<dbReference type="Gene3D" id="1.20.5.1030">
    <property type="entry name" value="Preprotein translocase secy subunit"/>
    <property type="match status" value="1"/>
</dbReference>
<keyword evidence="8 9" id="KW-0472">Membrane</keyword>
<comment type="subcellular location">
    <subcellularLocation>
        <location evidence="9">Cell membrane</location>
        <topology evidence="9">Single-pass membrane protein</topology>
    </subcellularLocation>
    <subcellularLocation>
        <location evidence="1">Membrane</location>
    </subcellularLocation>
</comment>
<dbReference type="GO" id="GO:0043952">
    <property type="term" value="P:protein transport by the Sec complex"/>
    <property type="evidence" value="ECO:0007669"/>
    <property type="project" value="UniProtKB-UniRule"/>
</dbReference>
<evidence type="ECO:0000256" key="7">
    <source>
        <dbReference type="ARBA" id="ARBA00023010"/>
    </source>
</evidence>
<dbReference type="Pfam" id="PF00584">
    <property type="entry name" value="SecE"/>
    <property type="match status" value="1"/>
</dbReference>
<dbReference type="AlphaFoldDB" id="A0A6V6Y3R1"/>
<dbReference type="EMBL" id="CAIJCS010000019">
    <property type="protein sequence ID" value="CAC9931512.1"/>
    <property type="molecule type" value="Genomic_DNA"/>
</dbReference>
<dbReference type="GO" id="GO:0065002">
    <property type="term" value="P:intracellular protein transmembrane transport"/>
    <property type="evidence" value="ECO:0007669"/>
    <property type="project" value="UniProtKB-UniRule"/>
</dbReference>
<keyword evidence="11" id="KW-1185">Reference proteome</keyword>
<keyword evidence="4 9" id="KW-0812">Transmembrane</keyword>
<comment type="function">
    <text evidence="9">Essential subunit of the Sec protein translocation channel SecYEG. Clamps together the 2 halves of SecY. May contact the channel plug during translocation.</text>
</comment>
<dbReference type="InterPro" id="IPR005807">
    <property type="entry name" value="SecE_bac"/>
</dbReference>
<comment type="subunit">
    <text evidence="9">Component of the Sec protein translocase complex. Heterotrimer consisting of SecY, SecE and SecG subunits. The heterotrimers can form oligomers, although 1 heterotrimer is thought to be able to translocate proteins. Interacts with the ribosome. Interacts with SecDF, and other proteins may be involved. Interacts with SecA.</text>
</comment>
<dbReference type="InterPro" id="IPR001901">
    <property type="entry name" value="Translocase_SecE/Sec61-g"/>
</dbReference>
<reference evidence="10 11" key="1">
    <citation type="submission" date="2020-06" db="EMBL/GenBank/DDBJ databases">
        <authorList>
            <person name="Criscuolo A."/>
        </authorList>
    </citation>
    <scope>NUCLEOTIDE SEQUENCE [LARGE SCALE GENOMIC DNA]</scope>
    <source>
        <strain evidence="10">1804121828</strain>
    </source>
</reference>
<comment type="caution">
    <text evidence="10">The sequence shown here is derived from an EMBL/GenBank/DDBJ whole genome shotgun (WGS) entry which is preliminary data.</text>
</comment>
<evidence type="ECO:0000256" key="2">
    <source>
        <dbReference type="ARBA" id="ARBA00022448"/>
    </source>
</evidence>
<organism evidence="10 11">
    <name type="scientific">Aedoeadaptatus nemausensis</name>
    <dbReference type="NCBI Taxonomy" id="2582829"/>
    <lineage>
        <taxon>Bacteria</taxon>
        <taxon>Bacillati</taxon>
        <taxon>Bacillota</taxon>
        <taxon>Tissierellia</taxon>
        <taxon>Tissierellales</taxon>
        <taxon>Peptoniphilaceae</taxon>
        <taxon>Aedoeadaptatus</taxon>
    </lineage>
</organism>
<evidence type="ECO:0000256" key="5">
    <source>
        <dbReference type="ARBA" id="ARBA00022927"/>
    </source>
</evidence>